<dbReference type="EMBL" id="JBHFNQ010000075">
    <property type="protein sequence ID" value="MFB2877166.1"/>
    <property type="molecule type" value="Genomic_DNA"/>
</dbReference>
<dbReference type="InterPro" id="IPR005467">
    <property type="entry name" value="His_kinase_dom"/>
</dbReference>
<protein>
    <recommendedName>
        <fullName evidence="2">histidine kinase</fullName>
        <ecNumber evidence="2">2.7.13.3</ecNumber>
    </recommendedName>
</protein>
<dbReference type="Proteomes" id="UP001576774">
    <property type="component" value="Unassembled WGS sequence"/>
</dbReference>
<gene>
    <name evidence="12" type="ORF">ACE1CC_09780</name>
</gene>
<keyword evidence="10" id="KW-0812">Transmembrane</keyword>
<dbReference type="SUPFAM" id="SSF55874">
    <property type="entry name" value="ATPase domain of HSP90 chaperone/DNA topoisomerase II/histidine kinase"/>
    <property type="match status" value="1"/>
</dbReference>
<evidence type="ECO:0000256" key="1">
    <source>
        <dbReference type="ARBA" id="ARBA00000085"/>
    </source>
</evidence>
<evidence type="ECO:0000256" key="7">
    <source>
        <dbReference type="ARBA" id="ARBA00022840"/>
    </source>
</evidence>
<dbReference type="PANTHER" id="PTHR43065">
    <property type="entry name" value="SENSOR HISTIDINE KINASE"/>
    <property type="match status" value="1"/>
</dbReference>
<evidence type="ECO:0000256" key="2">
    <source>
        <dbReference type="ARBA" id="ARBA00012438"/>
    </source>
</evidence>
<keyword evidence="3" id="KW-0597">Phosphoprotein</keyword>
<dbReference type="PRINTS" id="PR00344">
    <property type="entry name" value="BCTRLSENSOR"/>
</dbReference>
<dbReference type="InterPro" id="IPR036097">
    <property type="entry name" value="HisK_dim/P_sf"/>
</dbReference>
<proteinExistence type="predicted"/>
<keyword evidence="8" id="KW-0902">Two-component regulatory system</keyword>
<keyword evidence="7" id="KW-0067">ATP-binding</keyword>
<keyword evidence="10" id="KW-1133">Transmembrane helix</keyword>
<dbReference type="EC" id="2.7.13.3" evidence="2"/>
<dbReference type="InterPro" id="IPR003594">
    <property type="entry name" value="HATPase_dom"/>
</dbReference>
<reference evidence="12 13" key="1">
    <citation type="submission" date="2024-09" db="EMBL/GenBank/DDBJ databases">
        <title>Floridaenema gen nov. (Aerosakkonemataceae, Aerosakkonematales ord. nov., Cyanobacteria) from benthic tropical and subtropical fresh waters, with the description of four new species.</title>
        <authorList>
            <person name="Moretto J.A."/>
            <person name="Berthold D.E."/>
            <person name="Lefler F.W."/>
            <person name="Huang I.-S."/>
            <person name="Laughinghouse H. IV."/>
        </authorList>
    </citation>
    <scope>NUCLEOTIDE SEQUENCE [LARGE SCALE GENOMIC DNA]</scope>
    <source>
        <strain evidence="12 13">BLCC-F46</strain>
    </source>
</reference>
<dbReference type="SUPFAM" id="SSF47384">
    <property type="entry name" value="Homodimeric domain of signal transducing histidine kinase"/>
    <property type="match status" value="1"/>
</dbReference>
<evidence type="ECO:0000256" key="3">
    <source>
        <dbReference type="ARBA" id="ARBA00022553"/>
    </source>
</evidence>
<evidence type="ECO:0000256" key="5">
    <source>
        <dbReference type="ARBA" id="ARBA00022741"/>
    </source>
</evidence>
<keyword evidence="6 12" id="KW-0418">Kinase</keyword>
<evidence type="ECO:0000256" key="6">
    <source>
        <dbReference type="ARBA" id="ARBA00022777"/>
    </source>
</evidence>
<accession>A0ABV4X4B6</accession>
<dbReference type="Gene3D" id="3.30.565.10">
    <property type="entry name" value="Histidine kinase-like ATPase, C-terminal domain"/>
    <property type="match status" value="1"/>
</dbReference>
<dbReference type="Gene3D" id="1.10.287.130">
    <property type="match status" value="1"/>
</dbReference>
<feature type="domain" description="Histidine kinase" evidence="11">
    <location>
        <begin position="169"/>
        <end position="412"/>
    </location>
</feature>
<dbReference type="Pfam" id="PF02518">
    <property type="entry name" value="HATPase_c"/>
    <property type="match status" value="1"/>
</dbReference>
<keyword evidence="13" id="KW-1185">Reference proteome</keyword>
<keyword evidence="4" id="KW-0808">Transferase</keyword>
<evidence type="ECO:0000256" key="10">
    <source>
        <dbReference type="SAM" id="Phobius"/>
    </source>
</evidence>
<feature type="transmembrane region" description="Helical" evidence="10">
    <location>
        <begin position="50"/>
        <end position="71"/>
    </location>
</feature>
<keyword evidence="5" id="KW-0547">Nucleotide-binding</keyword>
<keyword evidence="10" id="KW-0472">Membrane</keyword>
<dbReference type="InterPro" id="IPR036890">
    <property type="entry name" value="HATPase_C_sf"/>
</dbReference>
<evidence type="ECO:0000256" key="9">
    <source>
        <dbReference type="SAM" id="Coils"/>
    </source>
</evidence>
<dbReference type="InterPro" id="IPR004358">
    <property type="entry name" value="Sig_transdc_His_kin-like_C"/>
</dbReference>
<dbReference type="PANTHER" id="PTHR43065:SF46">
    <property type="entry name" value="C4-DICARBOXYLATE TRANSPORT SENSOR PROTEIN DCTB"/>
    <property type="match status" value="1"/>
</dbReference>
<dbReference type="PROSITE" id="PS50109">
    <property type="entry name" value="HIS_KIN"/>
    <property type="match status" value="1"/>
</dbReference>
<evidence type="ECO:0000313" key="12">
    <source>
        <dbReference type="EMBL" id="MFB2877166.1"/>
    </source>
</evidence>
<name>A0ABV4X4B6_9CYAN</name>
<feature type="transmembrane region" description="Helical" evidence="10">
    <location>
        <begin position="26"/>
        <end position="43"/>
    </location>
</feature>
<dbReference type="InterPro" id="IPR003661">
    <property type="entry name" value="HisK_dim/P_dom"/>
</dbReference>
<dbReference type="RefSeq" id="WP_413270276.1">
    <property type="nucleotide sequence ID" value="NZ_JBHFNQ010000075.1"/>
</dbReference>
<comment type="catalytic activity">
    <reaction evidence="1">
        <text>ATP + protein L-histidine = ADP + protein N-phospho-L-histidine.</text>
        <dbReference type="EC" id="2.7.13.3"/>
    </reaction>
</comment>
<keyword evidence="9" id="KW-0175">Coiled coil</keyword>
<dbReference type="GO" id="GO:0016301">
    <property type="term" value="F:kinase activity"/>
    <property type="evidence" value="ECO:0007669"/>
    <property type="project" value="UniProtKB-KW"/>
</dbReference>
<feature type="transmembrane region" description="Helical" evidence="10">
    <location>
        <begin position="83"/>
        <end position="103"/>
    </location>
</feature>
<organism evidence="12 13">
    <name type="scientific">Floridaenema aerugineum BLCC-F46</name>
    <dbReference type="NCBI Taxonomy" id="3153654"/>
    <lineage>
        <taxon>Bacteria</taxon>
        <taxon>Bacillati</taxon>
        <taxon>Cyanobacteriota</taxon>
        <taxon>Cyanophyceae</taxon>
        <taxon>Oscillatoriophycideae</taxon>
        <taxon>Aerosakkonematales</taxon>
        <taxon>Aerosakkonemataceae</taxon>
        <taxon>Floridanema</taxon>
        <taxon>Floridanema aerugineum</taxon>
    </lineage>
</organism>
<evidence type="ECO:0000256" key="8">
    <source>
        <dbReference type="ARBA" id="ARBA00023012"/>
    </source>
</evidence>
<evidence type="ECO:0000313" key="13">
    <source>
        <dbReference type="Proteomes" id="UP001576774"/>
    </source>
</evidence>
<comment type="caution">
    <text evidence="12">The sequence shown here is derived from an EMBL/GenBank/DDBJ whole genome shotgun (WGS) entry which is preliminary data.</text>
</comment>
<evidence type="ECO:0000256" key="4">
    <source>
        <dbReference type="ARBA" id="ARBA00022679"/>
    </source>
</evidence>
<dbReference type="CDD" id="cd00082">
    <property type="entry name" value="HisKA"/>
    <property type="match status" value="1"/>
</dbReference>
<sequence>MWNTICFPIAQILVNAELVGGLENTIIAGCYFLISVLMFRNLWRNKKVEVNWLTILTASLFLIGSTSYIFLKITRGSESNIVFGPMVGNCVELVPAIAFFIVYQRYQFLLNSTATIESKQELEQRLREATEKLQQQSQSLQEAQANLEKVQVHLAQIERITILGQLVSGIAHEINNPINFIYGNLPYLEEYTQGLMKVIDVYEETFSANVEIEKVREEVDLDYLRSDFPYIIDSIKLGTDRILELVQNLRKISGSDESKMRAANINVSIETSLLLLYNFYKNKIEIIKHLDELPPVECYINQINQVILTLLGKSINALLESQNNCQHCEPKQIIISSKRISDDAIAIQIFLNAEIKERIFEPVFTPKLIGIGTGLGLSISQRIITEVHQGNIYCHSKSEVGTTFTIELPINQGDRV</sequence>
<evidence type="ECO:0000259" key="11">
    <source>
        <dbReference type="PROSITE" id="PS50109"/>
    </source>
</evidence>
<feature type="coiled-coil region" evidence="9">
    <location>
        <begin position="112"/>
        <end position="160"/>
    </location>
</feature>